<proteinExistence type="predicted"/>
<keyword evidence="2" id="KW-1185">Reference proteome</keyword>
<dbReference type="Proteomes" id="UP000003730">
    <property type="component" value="Unassembled WGS sequence"/>
</dbReference>
<accession>G2EEA5</accession>
<dbReference type="InterPro" id="IPR012338">
    <property type="entry name" value="Beta-lactam/transpept-like"/>
</dbReference>
<evidence type="ECO:0000313" key="2">
    <source>
        <dbReference type="Proteomes" id="UP000003730"/>
    </source>
</evidence>
<reference evidence="1 2" key="1">
    <citation type="journal article" date="2008" name="Int. J. Syst. Evol. Microbiol.">
        <title>Bizionia argentinensis sp. nov., isolated from surface marine water in Antarctica.</title>
        <authorList>
            <person name="Bercovich A."/>
            <person name="Vazquez S.C."/>
            <person name="Yankilevich P."/>
            <person name="Coria S.H."/>
            <person name="Foti M."/>
            <person name="Hernandez E."/>
            <person name="Vidal A."/>
            <person name="Ruberto L."/>
            <person name="Melo C."/>
            <person name="Marenssi S."/>
            <person name="Criscuolo M."/>
            <person name="Memoli M."/>
            <person name="Arguelles M."/>
            <person name="Mac Cormack W.P."/>
        </authorList>
    </citation>
    <scope>NUCLEOTIDE SEQUENCE [LARGE SCALE GENOMIC DNA]</scope>
    <source>
        <strain evidence="1 2">JUB59</strain>
    </source>
</reference>
<comment type="caution">
    <text evidence="1">The sequence shown here is derived from an EMBL/GenBank/DDBJ whole genome shotgun (WGS) entry which is preliminary data.</text>
</comment>
<dbReference type="Gene3D" id="3.40.710.10">
    <property type="entry name" value="DD-peptidase/beta-lactamase superfamily"/>
    <property type="match status" value="1"/>
</dbReference>
<dbReference type="OrthoDB" id="9793489at2"/>
<dbReference type="PROSITE" id="PS51257">
    <property type="entry name" value="PROKAR_LIPOPROTEIN"/>
    <property type="match status" value="1"/>
</dbReference>
<evidence type="ECO:0008006" key="3">
    <source>
        <dbReference type="Google" id="ProtNLM"/>
    </source>
</evidence>
<dbReference type="EMBL" id="AFXZ01000033">
    <property type="protein sequence ID" value="EGV43236.1"/>
    <property type="molecule type" value="Genomic_DNA"/>
</dbReference>
<evidence type="ECO:0000313" key="1">
    <source>
        <dbReference type="EMBL" id="EGV43236.1"/>
    </source>
</evidence>
<dbReference type="AlphaFoldDB" id="G2EEA5"/>
<gene>
    <name evidence="1" type="ORF">BZARG_2915</name>
</gene>
<sequence length="93" mass="10500">MKHRMAKYLFLLLTFTLISCNNKSTQNGVIKTEKSEIETLIDSAAAKMINDSLINSTSIGIYFDGKEYISHYGELEKRVGNTPSNKTIYEIGF</sequence>
<dbReference type="STRING" id="1046627.BZARG_2915"/>
<name>G2EEA5_9FLAO</name>
<dbReference type="eggNOG" id="COG1680">
    <property type="taxonomic scope" value="Bacteria"/>
</dbReference>
<protein>
    <recommendedName>
        <fullName evidence="3">Serine hydrolase</fullName>
    </recommendedName>
</protein>
<organism evidence="1 2">
    <name type="scientific">Bizionia argentinensis JUB59</name>
    <dbReference type="NCBI Taxonomy" id="1046627"/>
    <lineage>
        <taxon>Bacteria</taxon>
        <taxon>Pseudomonadati</taxon>
        <taxon>Bacteroidota</taxon>
        <taxon>Flavobacteriia</taxon>
        <taxon>Flavobacteriales</taxon>
        <taxon>Flavobacteriaceae</taxon>
        <taxon>Bizionia</taxon>
    </lineage>
</organism>